<protein>
    <recommendedName>
        <fullName evidence="2">DUF4340 domain-containing protein</fullName>
    </recommendedName>
</protein>
<feature type="compositionally biased region" description="Basic and acidic residues" evidence="1">
    <location>
        <begin position="305"/>
        <end position="317"/>
    </location>
</feature>
<name>A0A450TBP2_9GAMM</name>
<feature type="region of interest" description="Disordered" evidence="1">
    <location>
        <begin position="305"/>
        <end position="326"/>
    </location>
</feature>
<evidence type="ECO:0000259" key="2">
    <source>
        <dbReference type="Pfam" id="PF14238"/>
    </source>
</evidence>
<dbReference type="InterPro" id="IPR025641">
    <property type="entry name" value="DUF4340"/>
</dbReference>
<organism evidence="3">
    <name type="scientific">Candidatus Kentrum sp. DK</name>
    <dbReference type="NCBI Taxonomy" id="2126562"/>
    <lineage>
        <taxon>Bacteria</taxon>
        <taxon>Pseudomonadati</taxon>
        <taxon>Pseudomonadota</taxon>
        <taxon>Gammaproteobacteria</taxon>
        <taxon>Candidatus Kentrum</taxon>
    </lineage>
</organism>
<reference evidence="3" key="1">
    <citation type="submission" date="2019-02" db="EMBL/GenBank/DDBJ databases">
        <authorList>
            <person name="Gruber-Vodicka R. H."/>
            <person name="Seah K. B. B."/>
        </authorList>
    </citation>
    <scope>NUCLEOTIDE SEQUENCE</scope>
    <source>
        <strain evidence="3">BECK_DK47</strain>
    </source>
</reference>
<dbReference type="AlphaFoldDB" id="A0A450TBP2"/>
<dbReference type="EMBL" id="CAADEX010000133">
    <property type="protein sequence ID" value="VFJ64139.1"/>
    <property type="molecule type" value="Genomic_DNA"/>
</dbReference>
<gene>
    <name evidence="3" type="ORF">BECKDK2373B_GA0170837_11337</name>
</gene>
<evidence type="ECO:0000256" key="1">
    <source>
        <dbReference type="SAM" id="MobiDB-lite"/>
    </source>
</evidence>
<evidence type="ECO:0000313" key="3">
    <source>
        <dbReference type="EMBL" id="VFJ64139.1"/>
    </source>
</evidence>
<feature type="domain" description="DUF4340" evidence="2">
    <location>
        <begin position="70"/>
        <end position="256"/>
    </location>
</feature>
<feature type="region of interest" description="Disordered" evidence="1">
    <location>
        <begin position="360"/>
        <end position="379"/>
    </location>
</feature>
<dbReference type="Pfam" id="PF14238">
    <property type="entry name" value="DUF4340"/>
    <property type="match status" value="1"/>
</dbReference>
<sequence>MRGSRIFLLALATVLAVSATFYIQQKPGGTDIEHDTFFPALAGQLTQVARLQISKGDSSVTLHRQKEDSWRVQERAGYPADLAKVHELLLGSARLQRRELKTRNPKHYAHLGVSEMGGDTGEGESATRISLRDGEGETLADFFLGKRATARGRSALEEMYVRVQDDPTVWLVEGHLPRGDSITDWLEKEILVLEPGRIQKVRITHANGETFILEKDSRDAFDYHIAGLPEGTKPKSTYAVNSIPIGMANLKLQDVRKEQEIDLSAKKAGASVVITTFDGMRVTMKTWLSGEDILARFDADFDANAVREPDPGEKGETEIPVTGTSSGKSLVGTIGIRSPDIGAGSIGDIGVRAVPGAIGAGPGREPVTEPVTNGAAKTEPGTVKEQIRLLAERWRGWLYILPRYRMDKLIGRREDLILPTPQKRRNETSCMQNSNCAP</sequence>
<accession>A0A450TBP2</accession>
<proteinExistence type="predicted"/>